<evidence type="ECO:0000256" key="2">
    <source>
        <dbReference type="ARBA" id="ARBA00005025"/>
    </source>
</evidence>
<evidence type="ECO:0000313" key="10">
    <source>
        <dbReference type="Proteomes" id="UP000516320"/>
    </source>
</evidence>
<dbReference type="CDD" id="cd04878">
    <property type="entry name" value="ACT_AHAS"/>
    <property type="match status" value="1"/>
</dbReference>
<evidence type="ECO:0000256" key="6">
    <source>
        <dbReference type="ARBA" id="ARBA00023304"/>
    </source>
</evidence>
<dbReference type="Gene3D" id="3.30.70.260">
    <property type="match status" value="1"/>
</dbReference>
<dbReference type="InterPro" id="IPR027271">
    <property type="entry name" value="Acetolactate_synth/TF_NikR_C"/>
</dbReference>
<keyword evidence="5 8" id="KW-0028">Amino-acid biosynthesis</keyword>
<dbReference type="GO" id="GO:0005829">
    <property type="term" value="C:cytosol"/>
    <property type="evidence" value="ECO:0007669"/>
    <property type="project" value="TreeGrafter"/>
</dbReference>
<dbReference type="InterPro" id="IPR045865">
    <property type="entry name" value="ACT-like_dom_sf"/>
</dbReference>
<evidence type="ECO:0000313" key="9">
    <source>
        <dbReference type="EMBL" id="QNQ90102.1"/>
    </source>
</evidence>
<evidence type="ECO:0000256" key="4">
    <source>
        <dbReference type="ARBA" id="ARBA00011744"/>
    </source>
</evidence>
<organism evidence="9 10">
    <name type="scientific">Corynebacterium poyangense</name>
    <dbReference type="NCBI Taxonomy" id="2684405"/>
    <lineage>
        <taxon>Bacteria</taxon>
        <taxon>Bacillati</taxon>
        <taxon>Actinomycetota</taxon>
        <taxon>Actinomycetes</taxon>
        <taxon>Mycobacteriales</taxon>
        <taxon>Corynebacteriaceae</taxon>
        <taxon>Corynebacterium</taxon>
    </lineage>
</organism>
<dbReference type="InterPro" id="IPR054480">
    <property type="entry name" value="AHAS_small-like_ACT"/>
</dbReference>
<name>A0A7H0SNH7_9CORY</name>
<reference evidence="9 10" key="1">
    <citation type="submission" date="2019-12" db="EMBL/GenBank/DDBJ databases">
        <title>Corynebacterium sp. nov., isolated from feces of the Anser Albifrons in China.</title>
        <authorList>
            <person name="Liu Q."/>
        </authorList>
    </citation>
    <scope>NUCLEOTIDE SEQUENCE [LARGE SCALE GENOMIC DNA]</scope>
    <source>
        <strain evidence="9 10">4H37-19</strain>
    </source>
</reference>
<dbReference type="PANTHER" id="PTHR30239:SF0">
    <property type="entry name" value="ACETOLACTATE SYNTHASE SMALL SUBUNIT 1, CHLOROPLASTIC"/>
    <property type="match status" value="1"/>
</dbReference>
<dbReference type="EMBL" id="CP046884">
    <property type="protein sequence ID" value="QNQ90102.1"/>
    <property type="molecule type" value="Genomic_DNA"/>
</dbReference>
<dbReference type="Gene3D" id="3.30.70.1150">
    <property type="entry name" value="ACT-like. Chain A, domain 2"/>
    <property type="match status" value="1"/>
</dbReference>
<dbReference type="NCBIfam" id="TIGR00119">
    <property type="entry name" value="acolac_sm"/>
    <property type="match status" value="1"/>
</dbReference>
<protein>
    <recommendedName>
        <fullName evidence="8">Acetolactate synthase small subunit</fullName>
        <shortName evidence="8">AHAS</shortName>
        <shortName evidence="8">ALS</shortName>
        <ecNumber evidence="8">2.2.1.6</ecNumber>
    </recommendedName>
    <alternativeName>
        <fullName evidence="8">Acetohydroxy-acid synthase small subunit</fullName>
    </alternativeName>
</protein>
<dbReference type="FunFam" id="3.30.70.1150:FF:000001">
    <property type="entry name" value="Acetolactate synthase small subunit"/>
    <property type="match status" value="1"/>
</dbReference>
<dbReference type="GO" id="GO:0003984">
    <property type="term" value="F:acetolactate synthase activity"/>
    <property type="evidence" value="ECO:0007669"/>
    <property type="project" value="UniProtKB-UniRule"/>
</dbReference>
<dbReference type="InterPro" id="IPR039557">
    <property type="entry name" value="AHAS_ACT"/>
</dbReference>
<comment type="catalytic activity">
    <reaction evidence="7 8">
        <text>2 pyruvate + H(+) = (2S)-2-acetolactate + CO2</text>
        <dbReference type="Rhea" id="RHEA:25249"/>
        <dbReference type="ChEBI" id="CHEBI:15361"/>
        <dbReference type="ChEBI" id="CHEBI:15378"/>
        <dbReference type="ChEBI" id="CHEBI:16526"/>
        <dbReference type="ChEBI" id="CHEBI:58476"/>
        <dbReference type="EC" id="2.2.1.6"/>
    </reaction>
</comment>
<accession>A0A7H0SNH7</accession>
<keyword evidence="6 8" id="KW-0100">Branched-chain amino acid biosynthesis</keyword>
<evidence type="ECO:0000256" key="7">
    <source>
        <dbReference type="ARBA" id="ARBA00048670"/>
    </source>
</evidence>
<dbReference type="UniPathway" id="UPA00047">
    <property type="reaction ID" value="UER00055"/>
</dbReference>
<dbReference type="KEGG" id="cpoy:GP475_05155"/>
<comment type="pathway">
    <text evidence="2 8">Amino-acid biosynthesis; L-valine biosynthesis; L-valine from pyruvate: step 1/4.</text>
</comment>
<comment type="function">
    <text evidence="8">Catalyzes the conversion of 2 pyruvate molecules into acetolactate in the first common step of the biosynthetic pathway of the branched-amino acids such as leucine, isoleucine, and valine.</text>
</comment>
<comment type="subunit">
    <text evidence="4 8">Dimer of large and small chains.</text>
</comment>
<sequence>MLVLPSSHRTRRRRTKVSSDNTVSRHILSVLVQDVDGITSRIAALFTRRGYNLVSIVSAKTENEGISRFTIVVDASDVVIEQITKQLNKLINVLKVVRLEEECTVSRAIMLVKVSANNHNRPQIVDAANIFRARVVDVAPDSVVIEATGSHSKLRALLDVLQPFGIRELIRSGQIALNRGPKIMAPNVR</sequence>
<comment type="pathway">
    <text evidence="1 8">Amino-acid biosynthesis; L-isoleucine biosynthesis; L-isoleucine from 2-oxobutanoate: step 1/4.</text>
</comment>
<dbReference type="EC" id="2.2.1.6" evidence="8"/>
<dbReference type="NCBIfam" id="NF008864">
    <property type="entry name" value="PRK11895.1"/>
    <property type="match status" value="1"/>
</dbReference>
<dbReference type="Pfam" id="PF10369">
    <property type="entry name" value="ALS_ss_C"/>
    <property type="match status" value="1"/>
</dbReference>
<gene>
    <name evidence="9" type="primary">ilvN</name>
    <name evidence="9" type="ORF">GP475_05155</name>
</gene>
<comment type="similarity">
    <text evidence="3 8">Belongs to the acetolactate synthase small subunit family.</text>
</comment>
<keyword evidence="8 9" id="KW-0808">Transferase</keyword>
<dbReference type="InterPro" id="IPR004789">
    <property type="entry name" value="Acetalactate_synth_ssu"/>
</dbReference>
<evidence type="ECO:0000256" key="8">
    <source>
        <dbReference type="RuleBase" id="RU368092"/>
    </source>
</evidence>
<dbReference type="SUPFAM" id="SSF55021">
    <property type="entry name" value="ACT-like"/>
    <property type="match status" value="2"/>
</dbReference>
<dbReference type="GO" id="GO:0009097">
    <property type="term" value="P:isoleucine biosynthetic process"/>
    <property type="evidence" value="ECO:0007669"/>
    <property type="project" value="UniProtKB-UniRule"/>
</dbReference>
<dbReference type="PROSITE" id="PS51671">
    <property type="entry name" value="ACT"/>
    <property type="match status" value="1"/>
</dbReference>
<dbReference type="InterPro" id="IPR002912">
    <property type="entry name" value="ACT_dom"/>
</dbReference>
<dbReference type="InterPro" id="IPR019455">
    <property type="entry name" value="Acetolactate_synth_ssu_C"/>
</dbReference>
<dbReference type="Pfam" id="PF22629">
    <property type="entry name" value="ACT_AHAS_ss"/>
    <property type="match status" value="1"/>
</dbReference>
<dbReference type="UniPathway" id="UPA00049">
    <property type="reaction ID" value="UER00059"/>
</dbReference>
<evidence type="ECO:0000256" key="5">
    <source>
        <dbReference type="ARBA" id="ARBA00022605"/>
    </source>
</evidence>
<dbReference type="Proteomes" id="UP000516320">
    <property type="component" value="Chromosome"/>
</dbReference>
<dbReference type="AlphaFoldDB" id="A0A7H0SNH7"/>
<dbReference type="PANTHER" id="PTHR30239">
    <property type="entry name" value="ACETOLACTATE SYNTHASE SMALL SUBUNIT"/>
    <property type="match status" value="1"/>
</dbReference>
<evidence type="ECO:0000256" key="3">
    <source>
        <dbReference type="ARBA" id="ARBA00006341"/>
    </source>
</evidence>
<proteinExistence type="inferred from homology"/>
<keyword evidence="10" id="KW-1185">Reference proteome</keyword>
<dbReference type="GO" id="GO:1990610">
    <property type="term" value="F:acetolactate synthase regulator activity"/>
    <property type="evidence" value="ECO:0007669"/>
    <property type="project" value="UniProtKB-UniRule"/>
</dbReference>
<dbReference type="GO" id="GO:0009099">
    <property type="term" value="P:L-valine biosynthetic process"/>
    <property type="evidence" value="ECO:0007669"/>
    <property type="project" value="UniProtKB-UniRule"/>
</dbReference>
<evidence type="ECO:0000256" key="1">
    <source>
        <dbReference type="ARBA" id="ARBA00004974"/>
    </source>
</evidence>